<sequence length="209" mass="21734">MTKQSSHSTSDPQDIFSAFFNTPAQEQSNSNPHQIQNLFSIQPPQPRVPKQNSIKMAILSRFFNRIKRQRSSDEKNTYTETTNPTTNVPHIVFPEPEKKPKTTASPPKTNYNSTKPKSSGGGGRSGGGSSGGTDPYNTLAVNSMLATSLSPDSSYSYGHHNNSNNHCSSSYSYSSGGGGGGSSYSSGGDGGGSSSSGGDGGGSSSCGGF</sequence>
<gene>
    <name evidence="2" type="ORF">EYR41_009632</name>
</gene>
<feature type="region of interest" description="Disordered" evidence="1">
    <location>
        <begin position="67"/>
        <end position="137"/>
    </location>
</feature>
<feature type="compositionally biased region" description="Gly residues" evidence="1">
    <location>
        <begin position="175"/>
        <end position="209"/>
    </location>
</feature>
<evidence type="ECO:0000313" key="2">
    <source>
        <dbReference type="EMBL" id="TGJ65683.1"/>
    </source>
</evidence>
<organism evidence="2 3">
    <name type="scientific">Orbilia oligospora</name>
    <name type="common">Nematode-trapping fungus</name>
    <name type="synonym">Arthrobotrys oligospora</name>
    <dbReference type="NCBI Taxonomy" id="2813651"/>
    <lineage>
        <taxon>Eukaryota</taxon>
        <taxon>Fungi</taxon>
        <taxon>Dikarya</taxon>
        <taxon>Ascomycota</taxon>
        <taxon>Pezizomycotina</taxon>
        <taxon>Orbiliomycetes</taxon>
        <taxon>Orbiliales</taxon>
        <taxon>Orbiliaceae</taxon>
        <taxon>Orbilia</taxon>
    </lineage>
</organism>
<feature type="region of interest" description="Disordered" evidence="1">
    <location>
        <begin position="165"/>
        <end position="209"/>
    </location>
</feature>
<feature type="compositionally biased region" description="Low complexity" evidence="1">
    <location>
        <begin position="165"/>
        <end position="174"/>
    </location>
</feature>
<feature type="compositionally biased region" description="Low complexity" evidence="1">
    <location>
        <begin position="78"/>
        <end position="87"/>
    </location>
</feature>
<dbReference type="Proteomes" id="UP000297595">
    <property type="component" value="Unassembled WGS sequence"/>
</dbReference>
<reference evidence="2 3" key="1">
    <citation type="submission" date="2019-03" db="EMBL/GenBank/DDBJ databases">
        <title>Nematode-trapping fungi genome.</title>
        <authorList>
            <person name="Vidal-Diez De Ulzurrun G."/>
        </authorList>
    </citation>
    <scope>NUCLEOTIDE SEQUENCE [LARGE SCALE GENOMIC DNA]</scope>
    <source>
        <strain evidence="2 3">TWF154</strain>
    </source>
</reference>
<dbReference type="EMBL" id="SOZJ01000006">
    <property type="protein sequence ID" value="TGJ65683.1"/>
    <property type="molecule type" value="Genomic_DNA"/>
</dbReference>
<feature type="compositionally biased region" description="Gly residues" evidence="1">
    <location>
        <begin position="119"/>
        <end position="131"/>
    </location>
</feature>
<comment type="caution">
    <text evidence="2">The sequence shown here is derived from an EMBL/GenBank/DDBJ whole genome shotgun (WGS) entry which is preliminary data.</text>
</comment>
<name>A0A8H2DVF2_ORBOL</name>
<dbReference type="AlphaFoldDB" id="A0A8H2DVF2"/>
<protein>
    <submittedName>
        <fullName evidence="2">Uncharacterized protein</fullName>
    </submittedName>
</protein>
<feature type="compositionally biased region" description="Polar residues" evidence="1">
    <location>
        <begin position="1"/>
        <end position="12"/>
    </location>
</feature>
<evidence type="ECO:0000256" key="1">
    <source>
        <dbReference type="SAM" id="MobiDB-lite"/>
    </source>
</evidence>
<proteinExistence type="predicted"/>
<feature type="compositionally biased region" description="Polar residues" evidence="1">
    <location>
        <begin position="19"/>
        <end position="31"/>
    </location>
</feature>
<feature type="region of interest" description="Disordered" evidence="1">
    <location>
        <begin position="1"/>
        <end position="31"/>
    </location>
</feature>
<accession>A0A8H2DVF2</accession>
<evidence type="ECO:0000313" key="3">
    <source>
        <dbReference type="Proteomes" id="UP000297595"/>
    </source>
</evidence>